<dbReference type="EMBL" id="MU004234">
    <property type="protein sequence ID" value="KAF2670552.1"/>
    <property type="molecule type" value="Genomic_DNA"/>
</dbReference>
<feature type="region of interest" description="Disordered" evidence="1">
    <location>
        <begin position="369"/>
        <end position="519"/>
    </location>
</feature>
<keyword evidence="3" id="KW-1185">Reference proteome</keyword>
<gene>
    <name evidence="2" type="ORF">BT63DRAFT_241142</name>
</gene>
<feature type="compositionally biased region" description="Polar residues" evidence="1">
    <location>
        <begin position="496"/>
        <end position="511"/>
    </location>
</feature>
<feature type="region of interest" description="Disordered" evidence="1">
    <location>
        <begin position="258"/>
        <end position="328"/>
    </location>
</feature>
<feature type="compositionally biased region" description="Polar residues" evidence="1">
    <location>
        <begin position="442"/>
        <end position="454"/>
    </location>
</feature>
<sequence length="519" mass="55057">MTYNNMNGFPAGNGLGMPGAGFAARGKNNRPQRLSLASPPKVGSISENPNDGIPNPPRTSRSHLLAGLRTQPRTPGPVPASAPYNKTSHGHQAYGMATPQYQQNNVGYGNVPHTAIGSNFPSLGRQQQQFSLNPGQQLYGLPEQAMAPPQLDIDESEEQIDPQFAAQLMATQMYLQERQQQLQNMIFAQQMAGLTMNGNKAQSSYPQTPVTPQQVNMYPQAQLNGNATVTQEVPGQPGMYVVYNMLTGQSTLAVDPTYQQQQQGDLANSPPPPTPSHINTKFHGDRSTPYDTGSPFGSRSRSPPKKSSSPPVDVTPLPPPSANAFRRGHNRNRSSLALNPANGASVGDGPKSAFIRPVGMPATPMTGTFGPGHGRAGEHPMRQPMGPPSFDDLKKAPTSKHEGSKNFATRQRRKALNTLVRAGLERRVRPGSGTAGSAGSVTPVSETELTFSVPSDNDSDSGRSLSGRLSMGSLRAAASGAIGSERKRNLSKENLHSGSVTPSESRSSSANFLVGLGAA</sequence>
<dbReference type="Proteomes" id="UP000799302">
    <property type="component" value="Unassembled WGS sequence"/>
</dbReference>
<reference evidence="2" key="1">
    <citation type="journal article" date="2020" name="Stud. Mycol.">
        <title>101 Dothideomycetes genomes: a test case for predicting lifestyles and emergence of pathogens.</title>
        <authorList>
            <person name="Haridas S."/>
            <person name="Albert R."/>
            <person name="Binder M."/>
            <person name="Bloem J."/>
            <person name="Labutti K."/>
            <person name="Salamov A."/>
            <person name="Andreopoulos B."/>
            <person name="Baker S."/>
            <person name="Barry K."/>
            <person name="Bills G."/>
            <person name="Bluhm B."/>
            <person name="Cannon C."/>
            <person name="Castanera R."/>
            <person name="Culley D."/>
            <person name="Daum C."/>
            <person name="Ezra D."/>
            <person name="Gonzalez J."/>
            <person name="Henrissat B."/>
            <person name="Kuo A."/>
            <person name="Liang C."/>
            <person name="Lipzen A."/>
            <person name="Lutzoni F."/>
            <person name="Magnuson J."/>
            <person name="Mondo S."/>
            <person name="Nolan M."/>
            <person name="Ohm R."/>
            <person name="Pangilinan J."/>
            <person name="Park H.-J."/>
            <person name="Ramirez L."/>
            <person name="Alfaro M."/>
            <person name="Sun H."/>
            <person name="Tritt A."/>
            <person name="Yoshinaga Y."/>
            <person name="Zwiers L.-H."/>
            <person name="Turgeon B."/>
            <person name="Goodwin S."/>
            <person name="Spatafora J."/>
            <person name="Crous P."/>
            <person name="Grigoriev I."/>
        </authorList>
    </citation>
    <scope>NUCLEOTIDE SEQUENCE</scope>
    <source>
        <strain evidence="2">CBS 115976</strain>
    </source>
</reference>
<accession>A0A6A6UEF8</accession>
<proteinExistence type="predicted"/>
<name>A0A6A6UEF8_9PEZI</name>
<feature type="compositionally biased region" description="Basic and acidic residues" evidence="1">
    <location>
        <begin position="391"/>
        <end position="404"/>
    </location>
</feature>
<dbReference type="AlphaFoldDB" id="A0A6A6UEF8"/>
<feature type="region of interest" description="Disordered" evidence="1">
    <location>
        <begin position="333"/>
        <end position="352"/>
    </location>
</feature>
<dbReference type="OrthoDB" id="4092340at2759"/>
<evidence type="ECO:0000313" key="2">
    <source>
        <dbReference type="EMBL" id="KAF2670552.1"/>
    </source>
</evidence>
<evidence type="ECO:0000256" key="1">
    <source>
        <dbReference type="SAM" id="MobiDB-lite"/>
    </source>
</evidence>
<feature type="compositionally biased region" description="Low complexity" evidence="1">
    <location>
        <begin position="431"/>
        <end position="440"/>
    </location>
</feature>
<feature type="compositionally biased region" description="Low complexity" evidence="1">
    <location>
        <begin position="293"/>
        <end position="315"/>
    </location>
</feature>
<organism evidence="2 3">
    <name type="scientific">Microthyrium microscopicum</name>
    <dbReference type="NCBI Taxonomy" id="703497"/>
    <lineage>
        <taxon>Eukaryota</taxon>
        <taxon>Fungi</taxon>
        <taxon>Dikarya</taxon>
        <taxon>Ascomycota</taxon>
        <taxon>Pezizomycotina</taxon>
        <taxon>Dothideomycetes</taxon>
        <taxon>Dothideomycetes incertae sedis</taxon>
        <taxon>Microthyriales</taxon>
        <taxon>Microthyriaceae</taxon>
        <taxon>Microthyrium</taxon>
    </lineage>
</organism>
<feature type="compositionally biased region" description="Low complexity" evidence="1">
    <location>
        <begin position="462"/>
        <end position="475"/>
    </location>
</feature>
<feature type="region of interest" description="Disordered" evidence="1">
    <location>
        <begin position="1"/>
        <end position="62"/>
    </location>
</feature>
<evidence type="ECO:0000313" key="3">
    <source>
        <dbReference type="Proteomes" id="UP000799302"/>
    </source>
</evidence>
<protein>
    <submittedName>
        <fullName evidence="2">Uncharacterized protein</fullName>
    </submittedName>
</protein>
<feature type="compositionally biased region" description="Basic and acidic residues" evidence="1">
    <location>
        <begin position="484"/>
        <end position="495"/>
    </location>
</feature>